<dbReference type="InterPro" id="IPR036259">
    <property type="entry name" value="MFS_trans_sf"/>
</dbReference>
<evidence type="ECO:0000313" key="10">
    <source>
        <dbReference type="Proteomes" id="UP000736672"/>
    </source>
</evidence>
<evidence type="ECO:0000256" key="6">
    <source>
        <dbReference type="ARBA" id="ARBA00023180"/>
    </source>
</evidence>
<evidence type="ECO:0000256" key="3">
    <source>
        <dbReference type="ARBA" id="ARBA00022692"/>
    </source>
</evidence>
<evidence type="ECO:0000256" key="5">
    <source>
        <dbReference type="ARBA" id="ARBA00023136"/>
    </source>
</evidence>
<dbReference type="Proteomes" id="UP000736672">
    <property type="component" value="Unassembled WGS sequence"/>
</dbReference>
<feature type="transmembrane region" description="Helical" evidence="8">
    <location>
        <begin position="369"/>
        <end position="393"/>
    </location>
</feature>
<feature type="transmembrane region" description="Helical" evidence="8">
    <location>
        <begin position="133"/>
        <end position="154"/>
    </location>
</feature>
<accession>A0A9P9HXB7</accession>
<feature type="region of interest" description="Disordered" evidence="7">
    <location>
        <begin position="1"/>
        <end position="22"/>
    </location>
</feature>
<keyword evidence="4 8" id="KW-1133">Transmembrane helix</keyword>
<dbReference type="Gene3D" id="1.20.1250.20">
    <property type="entry name" value="MFS general substrate transporter like domains"/>
    <property type="match status" value="1"/>
</dbReference>
<dbReference type="GO" id="GO:0022857">
    <property type="term" value="F:transmembrane transporter activity"/>
    <property type="evidence" value="ECO:0007669"/>
    <property type="project" value="InterPro"/>
</dbReference>
<keyword evidence="10" id="KW-1185">Reference proteome</keyword>
<organism evidence="9 10">
    <name type="scientific">Fusarium solani</name>
    <name type="common">Filamentous fungus</name>
    <dbReference type="NCBI Taxonomy" id="169388"/>
    <lineage>
        <taxon>Eukaryota</taxon>
        <taxon>Fungi</taxon>
        <taxon>Dikarya</taxon>
        <taxon>Ascomycota</taxon>
        <taxon>Pezizomycotina</taxon>
        <taxon>Sordariomycetes</taxon>
        <taxon>Hypocreomycetidae</taxon>
        <taxon>Hypocreales</taxon>
        <taxon>Nectriaceae</taxon>
        <taxon>Fusarium</taxon>
        <taxon>Fusarium solani species complex</taxon>
    </lineage>
</organism>
<dbReference type="GO" id="GO:0016020">
    <property type="term" value="C:membrane"/>
    <property type="evidence" value="ECO:0007669"/>
    <property type="project" value="UniProtKB-SubCell"/>
</dbReference>
<keyword evidence="6" id="KW-0325">Glycoprotein</keyword>
<sequence>MEKHIDEAVVSSQNSGSNSDVDAIEVDWTEEEEKRLVRNGNALTDFFFEDVGITQNQFNVGQQLLSLGIVLLEIPSNIILYRLGPSKWIGSQILACKRFSWYFLGNMIASASSGLIAYGILHMRGIAGLAGWQWLFILEGIFTILTGLVFLSLFPDSTYNPVSLLKVRLFTEDEARILTKRILLDDPSKIHVKPQITKQEFKNVLTNWKLIPHIILTIAGLAPATTMGSYSPTLVRSFGYERLKSNALVSIGGWILIISNLLWGYLGDKLRMRGPLVTLGIFIFWAFAIGDRLLIKSTDGHKRFALLTCTLSFGWQWHPLNGSWMALNAGTAGERSITMAILIMSANASGIIGSQLFQQKDAPLYETGWTVIVAVVSVGLVASVVANLQYYFLNGRRIGRGGLKYSP</sequence>
<dbReference type="PANTHER" id="PTHR43791:SF32">
    <property type="entry name" value="MAJOR FACILITATOR SUPERFAMILY (MFS) PROFILE DOMAIN-CONTAINING PROTEIN"/>
    <property type="match status" value="1"/>
</dbReference>
<feature type="compositionally biased region" description="Polar residues" evidence="7">
    <location>
        <begin position="10"/>
        <end position="20"/>
    </location>
</feature>
<dbReference type="OrthoDB" id="2985014at2759"/>
<dbReference type="PANTHER" id="PTHR43791">
    <property type="entry name" value="PERMEASE-RELATED"/>
    <property type="match status" value="1"/>
</dbReference>
<feature type="transmembrane region" description="Helical" evidence="8">
    <location>
        <begin position="101"/>
        <end position="121"/>
    </location>
</feature>
<dbReference type="SUPFAM" id="SSF103473">
    <property type="entry name" value="MFS general substrate transporter"/>
    <property type="match status" value="1"/>
</dbReference>
<feature type="transmembrane region" description="Helical" evidence="8">
    <location>
        <begin position="210"/>
        <end position="235"/>
    </location>
</feature>
<feature type="transmembrane region" description="Helical" evidence="8">
    <location>
        <begin position="247"/>
        <end position="266"/>
    </location>
</feature>
<keyword evidence="2" id="KW-0813">Transport</keyword>
<comment type="caution">
    <text evidence="9">The sequence shown here is derived from an EMBL/GenBank/DDBJ whole genome shotgun (WGS) entry which is preliminary data.</text>
</comment>
<evidence type="ECO:0000256" key="4">
    <source>
        <dbReference type="ARBA" id="ARBA00022989"/>
    </source>
</evidence>
<reference evidence="9" key="1">
    <citation type="journal article" date="2021" name="Nat. Commun.">
        <title>Genetic determinants of endophytism in the Arabidopsis root mycobiome.</title>
        <authorList>
            <person name="Mesny F."/>
            <person name="Miyauchi S."/>
            <person name="Thiergart T."/>
            <person name="Pickel B."/>
            <person name="Atanasova L."/>
            <person name="Karlsson M."/>
            <person name="Huettel B."/>
            <person name="Barry K.W."/>
            <person name="Haridas S."/>
            <person name="Chen C."/>
            <person name="Bauer D."/>
            <person name="Andreopoulos W."/>
            <person name="Pangilinan J."/>
            <person name="LaButti K."/>
            <person name="Riley R."/>
            <person name="Lipzen A."/>
            <person name="Clum A."/>
            <person name="Drula E."/>
            <person name="Henrissat B."/>
            <person name="Kohler A."/>
            <person name="Grigoriev I.V."/>
            <person name="Martin F.M."/>
            <person name="Hacquard S."/>
        </authorList>
    </citation>
    <scope>NUCLEOTIDE SEQUENCE</scope>
    <source>
        <strain evidence="9">FSSC 5 MPI-SDFR-AT-0091</strain>
    </source>
</reference>
<comment type="subcellular location">
    <subcellularLocation>
        <location evidence="1">Membrane</location>
        <topology evidence="1">Multi-pass membrane protein</topology>
    </subcellularLocation>
</comment>
<evidence type="ECO:0000256" key="1">
    <source>
        <dbReference type="ARBA" id="ARBA00004141"/>
    </source>
</evidence>
<proteinExistence type="predicted"/>
<evidence type="ECO:0000313" key="9">
    <source>
        <dbReference type="EMBL" id="KAH7264369.1"/>
    </source>
</evidence>
<dbReference type="AlphaFoldDB" id="A0A9P9HXB7"/>
<dbReference type="InterPro" id="IPR011701">
    <property type="entry name" value="MFS"/>
</dbReference>
<dbReference type="Pfam" id="PF07690">
    <property type="entry name" value="MFS_1"/>
    <property type="match status" value="1"/>
</dbReference>
<keyword evidence="5 8" id="KW-0472">Membrane</keyword>
<protein>
    <submittedName>
        <fullName evidence="9">Major facilitator superfamily domain-containing protein</fullName>
    </submittedName>
</protein>
<evidence type="ECO:0000256" key="7">
    <source>
        <dbReference type="SAM" id="MobiDB-lite"/>
    </source>
</evidence>
<gene>
    <name evidence="9" type="ORF">B0J15DRAFT_534740</name>
</gene>
<feature type="transmembrane region" description="Helical" evidence="8">
    <location>
        <begin position="272"/>
        <end position="294"/>
    </location>
</feature>
<dbReference type="EMBL" id="JAGTJS010000007">
    <property type="protein sequence ID" value="KAH7264369.1"/>
    <property type="molecule type" value="Genomic_DNA"/>
</dbReference>
<evidence type="ECO:0000256" key="2">
    <source>
        <dbReference type="ARBA" id="ARBA00022448"/>
    </source>
</evidence>
<name>A0A9P9HXB7_FUSSL</name>
<keyword evidence="3 8" id="KW-0812">Transmembrane</keyword>
<evidence type="ECO:0000256" key="8">
    <source>
        <dbReference type="SAM" id="Phobius"/>
    </source>
</evidence>